<comment type="caution">
    <text evidence="1">The sequence shown here is derived from an EMBL/GenBank/DDBJ whole genome shotgun (WGS) entry which is preliminary data.</text>
</comment>
<dbReference type="AlphaFoldDB" id="A0A8J6NEL3"/>
<protein>
    <recommendedName>
        <fullName evidence="3">Transcription factor zinc-finger domain-containing protein</fullName>
    </recommendedName>
</protein>
<dbReference type="EMBL" id="JACNJZ010000134">
    <property type="protein sequence ID" value="MBC8318152.1"/>
    <property type="molecule type" value="Genomic_DNA"/>
</dbReference>
<proteinExistence type="predicted"/>
<name>A0A8J6NEL3_9BACT</name>
<accession>A0A8J6NEL3</accession>
<dbReference type="SUPFAM" id="SSF57783">
    <property type="entry name" value="Zinc beta-ribbon"/>
    <property type="match status" value="1"/>
</dbReference>
<evidence type="ECO:0000313" key="1">
    <source>
        <dbReference type="EMBL" id="MBC8318152.1"/>
    </source>
</evidence>
<organism evidence="1 2">
    <name type="scientific">Candidatus Desulfobia pelagia</name>
    <dbReference type="NCBI Taxonomy" id="2841692"/>
    <lineage>
        <taxon>Bacteria</taxon>
        <taxon>Pseudomonadati</taxon>
        <taxon>Thermodesulfobacteriota</taxon>
        <taxon>Desulfobulbia</taxon>
        <taxon>Desulfobulbales</taxon>
        <taxon>Desulfobulbaceae</taxon>
        <taxon>Candidatus Desulfobia</taxon>
    </lineage>
</organism>
<evidence type="ECO:0008006" key="3">
    <source>
        <dbReference type="Google" id="ProtNLM"/>
    </source>
</evidence>
<evidence type="ECO:0000313" key="2">
    <source>
        <dbReference type="Proteomes" id="UP000614424"/>
    </source>
</evidence>
<reference evidence="1 2" key="1">
    <citation type="submission" date="2020-08" db="EMBL/GenBank/DDBJ databases">
        <title>Bridging the membrane lipid divide: bacteria of the FCB group superphylum have the potential to synthesize archaeal ether lipids.</title>
        <authorList>
            <person name="Villanueva L."/>
            <person name="Von Meijenfeldt F.A.B."/>
            <person name="Westbye A.B."/>
            <person name="Yadav S."/>
            <person name="Hopmans E.C."/>
            <person name="Dutilh B.E."/>
            <person name="Sinninghe Damste J.S."/>
        </authorList>
    </citation>
    <scope>NUCLEOTIDE SEQUENCE [LARGE SCALE GENOMIC DNA]</scope>
    <source>
        <strain evidence="1">NIOZ-UU47</strain>
    </source>
</reference>
<dbReference type="Proteomes" id="UP000614424">
    <property type="component" value="Unassembled WGS sequence"/>
</dbReference>
<gene>
    <name evidence="1" type="ORF">H8E41_09615</name>
</gene>
<sequence>MTFQSYLEYGGGICPKCGSKAIKASAPPEKITSDSIQVSMFCATCGARWLDTYTLTKAEDP</sequence>